<dbReference type="CDD" id="cd17536">
    <property type="entry name" value="REC_YesN-like"/>
    <property type="match status" value="1"/>
</dbReference>
<evidence type="ECO:0000313" key="12">
    <source>
        <dbReference type="Proteomes" id="UP001597244"/>
    </source>
</evidence>
<keyword evidence="2" id="KW-0963">Cytoplasm</keyword>
<feature type="domain" description="Response regulatory" evidence="10">
    <location>
        <begin position="5"/>
        <end position="122"/>
    </location>
</feature>
<evidence type="ECO:0000256" key="2">
    <source>
        <dbReference type="ARBA" id="ARBA00022490"/>
    </source>
</evidence>
<keyword evidence="12" id="KW-1185">Reference proteome</keyword>
<proteinExistence type="predicted"/>
<dbReference type="Proteomes" id="UP001597244">
    <property type="component" value="Unassembled WGS sequence"/>
</dbReference>
<evidence type="ECO:0000256" key="5">
    <source>
        <dbReference type="ARBA" id="ARBA00023015"/>
    </source>
</evidence>
<dbReference type="Pfam" id="PF12833">
    <property type="entry name" value="HTH_18"/>
    <property type="match status" value="1"/>
</dbReference>
<dbReference type="PANTHER" id="PTHR42713:SF3">
    <property type="entry name" value="TRANSCRIPTIONAL REGULATORY PROTEIN HPTR"/>
    <property type="match status" value="1"/>
</dbReference>
<dbReference type="PANTHER" id="PTHR42713">
    <property type="entry name" value="HISTIDINE KINASE-RELATED"/>
    <property type="match status" value="1"/>
</dbReference>
<evidence type="ECO:0000256" key="4">
    <source>
        <dbReference type="ARBA" id="ARBA00023012"/>
    </source>
</evidence>
<evidence type="ECO:0000259" key="9">
    <source>
        <dbReference type="PROSITE" id="PS01124"/>
    </source>
</evidence>
<dbReference type="PROSITE" id="PS01124">
    <property type="entry name" value="HTH_ARAC_FAMILY_2"/>
    <property type="match status" value="1"/>
</dbReference>
<dbReference type="SUPFAM" id="SSF52172">
    <property type="entry name" value="CheY-like"/>
    <property type="match status" value="1"/>
</dbReference>
<evidence type="ECO:0000256" key="3">
    <source>
        <dbReference type="ARBA" id="ARBA00022553"/>
    </source>
</evidence>
<comment type="subcellular location">
    <subcellularLocation>
        <location evidence="1">Cytoplasm</location>
    </subcellularLocation>
</comment>
<feature type="domain" description="HTH araC/xylS-type" evidence="9">
    <location>
        <begin position="431"/>
        <end position="530"/>
    </location>
</feature>
<reference evidence="12" key="1">
    <citation type="journal article" date="2019" name="Int. J. Syst. Evol. Microbiol.">
        <title>The Global Catalogue of Microorganisms (GCM) 10K type strain sequencing project: providing services to taxonomists for standard genome sequencing and annotation.</title>
        <authorList>
            <consortium name="The Broad Institute Genomics Platform"/>
            <consortium name="The Broad Institute Genome Sequencing Center for Infectious Disease"/>
            <person name="Wu L."/>
            <person name="Ma J."/>
        </authorList>
    </citation>
    <scope>NUCLEOTIDE SEQUENCE [LARGE SCALE GENOMIC DNA]</scope>
    <source>
        <strain evidence="12">CCM 8951</strain>
    </source>
</reference>
<dbReference type="Pfam" id="PF17853">
    <property type="entry name" value="GGDEF_2"/>
    <property type="match status" value="1"/>
</dbReference>
<dbReference type="InterPro" id="IPR001789">
    <property type="entry name" value="Sig_transdc_resp-reg_receiver"/>
</dbReference>
<dbReference type="SUPFAM" id="SSF46689">
    <property type="entry name" value="Homeodomain-like"/>
    <property type="match status" value="2"/>
</dbReference>
<accession>A0ABW4DPR7</accession>
<gene>
    <name evidence="11" type="ORF">ACFQ4L_04720</name>
</gene>
<keyword evidence="3 8" id="KW-0597">Phosphoprotein</keyword>
<dbReference type="SMART" id="SM00448">
    <property type="entry name" value="REC"/>
    <property type="match status" value="1"/>
</dbReference>
<evidence type="ECO:0000256" key="8">
    <source>
        <dbReference type="PROSITE-ProRule" id="PRU00169"/>
    </source>
</evidence>
<dbReference type="EMBL" id="JBHTOF010000032">
    <property type="protein sequence ID" value="MFD1465396.1"/>
    <property type="molecule type" value="Genomic_DNA"/>
</dbReference>
<organism evidence="11 12">
    <name type="scientific">Lapidilactobacillus mulanensis</name>
    <dbReference type="NCBI Taxonomy" id="2485999"/>
    <lineage>
        <taxon>Bacteria</taxon>
        <taxon>Bacillati</taxon>
        <taxon>Bacillota</taxon>
        <taxon>Bacilli</taxon>
        <taxon>Lactobacillales</taxon>
        <taxon>Lactobacillaceae</taxon>
        <taxon>Lapidilactobacillus</taxon>
    </lineage>
</organism>
<dbReference type="PROSITE" id="PS50110">
    <property type="entry name" value="RESPONSE_REGULATORY"/>
    <property type="match status" value="1"/>
</dbReference>
<protein>
    <submittedName>
        <fullName evidence="11">Response regulator</fullName>
    </submittedName>
</protein>
<dbReference type="RefSeq" id="WP_125576684.1">
    <property type="nucleotide sequence ID" value="NZ_JBHTOF010000032.1"/>
</dbReference>
<evidence type="ECO:0000256" key="1">
    <source>
        <dbReference type="ARBA" id="ARBA00004496"/>
    </source>
</evidence>
<feature type="modified residue" description="4-aspartylphosphate" evidence="8">
    <location>
        <position position="57"/>
    </location>
</feature>
<name>A0ABW4DPR7_9LACO</name>
<sequence length="542" mass="61958">MENYTLLLVDDEEEVLDAIIKKLDWEALGFTIIGRASSGMKALDIMADCQPDVIMTDIKMPYMNGLELIQHVRADYPTTKVLIFTGFDEFEYAKEALHLSVGEYILKPAGAKELTEVFTRLKEKLDREINESRNVEILQQHYQESLPLMQTNFYSTLLEGKIKEVDLPRYLANYQIPLTGPLYCCLVLHTSLTQAPAEMDISLLVASVQQQAKNYFDQEWEAVYFTYLTDTVMLVQLQNENEVSRLTDDCDHLCKYIFRMIGAIVTIGIGQVAAHLLELDQSYAGARMAVSYRGIYGASRVINIKEVAPQKMEGFNLTDDIELSDLLKKIHVGSADEISAEANKYLDHVYTTEKSLPQHIIVVSELIGSLYRFAANNSISIAPFTKDLKDLYQWLPDLEPEALRRWLVEISNLLHEKLRSAGSRSTQSLVSKAQEYVHQNYANESLSLDDVCQSLGVSNSYFSSMFKRETGKSFIGYLTDYRLDRASRLLLETEEKSYVIGRKIGYIDPNYFSYVFKRRFGLSPLKYRMGYAESDEQRVKTH</sequence>
<evidence type="ECO:0000259" key="10">
    <source>
        <dbReference type="PROSITE" id="PS50110"/>
    </source>
</evidence>
<keyword evidence="4" id="KW-0902">Two-component regulatory system</keyword>
<dbReference type="Gene3D" id="1.10.10.60">
    <property type="entry name" value="Homeodomain-like"/>
    <property type="match status" value="2"/>
</dbReference>
<dbReference type="InterPro" id="IPR011006">
    <property type="entry name" value="CheY-like_superfamily"/>
</dbReference>
<evidence type="ECO:0000313" key="11">
    <source>
        <dbReference type="EMBL" id="MFD1465396.1"/>
    </source>
</evidence>
<dbReference type="Gene3D" id="3.40.50.2300">
    <property type="match status" value="1"/>
</dbReference>
<comment type="caution">
    <text evidence="11">The sequence shown here is derived from an EMBL/GenBank/DDBJ whole genome shotgun (WGS) entry which is preliminary data.</text>
</comment>
<keyword evidence="7" id="KW-0804">Transcription</keyword>
<keyword evidence="5" id="KW-0805">Transcription regulation</keyword>
<keyword evidence="6" id="KW-0238">DNA-binding</keyword>
<evidence type="ECO:0000256" key="7">
    <source>
        <dbReference type="ARBA" id="ARBA00023163"/>
    </source>
</evidence>
<dbReference type="Pfam" id="PF00072">
    <property type="entry name" value="Response_reg"/>
    <property type="match status" value="1"/>
</dbReference>
<dbReference type="InterPro" id="IPR041522">
    <property type="entry name" value="CdaR_GGDEF"/>
</dbReference>
<dbReference type="InterPro" id="IPR018060">
    <property type="entry name" value="HTH_AraC"/>
</dbReference>
<dbReference type="SMART" id="SM00342">
    <property type="entry name" value="HTH_ARAC"/>
    <property type="match status" value="1"/>
</dbReference>
<dbReference type="InterPro" id="IPR009057">
    <property type="entry name" value="Homeodomain-like_sf"/>
</dbReference>
<evidence type="ECO:0000256" key="6">
    <source>
        <dbReference type="ARBA" id="ARBA00023125"/>
    </source>
</evidence>
<dbReference type="InterPro" id="IPR051552">
    <property type="entry name" value="HptR"/>
</dbReference>